<dbReference type="Gene3D" id="3.40.190.290">
    <property type="match status" value="1"/>
</dbReference>
<dbReference type="STRING" id="1122190.GCA_000621105_01046"/>
<evidence type="ECO:0000256" key="1">
    <source>
        <dbReference type="ARBA" id="ARBA00009437"/>
    </source>
</evidence>
<dbReference type="PROSITE" id="PS50931">
    <property type="entry name" value="HTH_LYSR"/>
    <property type="match status" value="1"/>
</dbReference>
<dbReference type="Gene3D" id="1.10.10.10">
    <property type="entry name" value="Winged helix-like DNA-binding domain superfamily/Winged helix DNA-binding domain"/>
    <property type="match status" value="1"/>
</dbReference>
<dbReference type="InterPro" id="IPR005119">
    <property type="entry name" value="LysR_subst-bd"/>
</dbReference>
<accession>A0A011LWI1</accession>
<dbReference type="PANTHER" id="PTHR30419:SF8">
    <property type="entry name" value="NITROGEN ASSIMILATION TRANSCRIPTIONAL ACTIVATOR-RELATED"/>
    <property type="match status" value="1"/>
</dbReference>
<name>A0A011LWI1_9PAST</name>
<dbReference type="SUPFAM" id="SSF46785">
    <property type="entry name" value="Winged helix' DNA-binding domain"/>
    <property type="match status" value="1"/>
</dbReference>
<dbReference type="AlphaFoldDB" id="A0A011LWI1"/>
<evidence type="ECO:0000256" key="2">
    <source>
        <dbReference type="ARBA" id="ARBA00023015"/>
    </source>
</evidence>
<sequence length="299" mass="34915">MDIKHLRYFIGIVENGFNLSRTSQNLYISQPALSMMINEFEHQENVALFTRANGKISGLTYVGENYYRDAKELLEKYHQMNRNLHNKEQEITGKISIGIPPLILSLIFPKILPELILNNPQIEFEVKEQGAYSLKSELLLGNVNFATLLYPEHISSKIIESFEIYRSELSVFCSPNHHLAQKKSVTWQDLHKEKIVTFDKTFMIYQHLKESFERHNIHPDIVYESASWDFLYYTAKSNSDILTILPLATGEYYQDPHLVSIKIEDPVLWRVTLCRLKKSNYSNAENYIFDEILKVFSLL</sequence>
<dbReference type="GO" id="GO:0005829">
    <property type="term" value="C:cytosol"/>
    <property type="evidence" value="ECO:0007669"/>
    <property type="project" value="TreeGrafter"/>
</dbReference>
<evidence type="ECO:0000313" key="6">
    <source>
        <dbReference type="EMBL" id="EXI61538.1"/>
    </source>
</evidence>
<dbReference type="EMBL" id="JANJ01000007">
    <property type="protein sequence ID" value="EXI61538.1"/>
    <property type="molecule type" value="Genomic_DNA"/>
</dbReference>
<comment type="similarity">
    <text evidence="1">Belongs to the LysR transcriptional regulatory family.</text>
</comment>
<dbReference type="InterPro" id="IPR050950">
    <property type="entry name" value="HTH-type_LysR_regulators"/>
</dbReference>
<gene>
    <name evidence="6" type="ORF">AK33_09930</name>
</gene>
<dbReference type="PANTHER" id="PTHR30419">
    <property type="entry name" value="HTH-TYPE TRANSCRIPTIONAL REGULATOR YBHD"/>
    <property type="match status" value="1"/>
</dbReference>
<proteinExistence type="inferred from homology"/>
<dbReference type="OrthoDB" id="646694at2"/>
<dbReference type="Pfam" id="PF03466">
    <property type="entry name" value="LysR_substrate"/>
    <property type="match status" value="1"/>
</dbReference>
<dbReference type="GO" id="GO:0003700">
    <property type="term" value="F:DNA-binding transcription factor activity"/>
    <property type="evidence" value="ECO:0007669"/>
    <property type="project" value="InterPro"/>
</dbReference>
<feature type="domain" description="HTH lysR-type" evidence="5">
    <location>
        <begin position="1"/>
        <end position="59"/>
    </location>
</feature>
<dbReference type="InterPro" id="IPR000847">
    <property type="entry name" value="LysR_HTH_N"/>
</dbReference>
<evidence type="ECO:0000313" key="7">
    <source>
        <dbReference type="Proteomes" id="UP000054123"/>
    </source>
</evidence>
<keyword evidence="4" id="KW-0804">Transcription</keyword>
<dbReference type="Proteomes" id="UP000054123">
    <property type="component" value="Unassembled WGS sequence"/>
</dbReference>
<dbReference type="RefSeq" id="WP_042804039.1">
    <property type="nucleotide sequence ID" value="NZ_AVSP01000005.1"/>
</dbReference>
<dbReference type="PATRIC" id="fig|1450449.3.peg.1976"/>
<dbReference type="GO" id="GO:0003677">
    <property type="term" value="F:DNA binding"/>
    <property type="evidence" value="ECO:0007669"/>
    <property type="project" value="UniProtKB-KW"/>
</dbReference>
<organism evidence="6 7">
    <name type="scientific">Mannheimia granulomatis</name>
    <dbReference type="NCBI Taxonomy" id="85402"/>
    <lineage>
        <taxon>Bacteria</taxon>
        <taxon>Pseudomonadati</taxon>
        <taxon>Pseudomonadota</taxon>
        <taxon>Gammaproteobacteria</taxon>
        <taxon>Pasteurellales</taxon>
        <taxon>Pasteurellaceae</taxon>
        <taxon>Mannheimia</taxon>
    </lineage>
</organism>
<dbReference type="InterPro" id="IPR036388">
    <property type="entry name" value="WH-like_DNA-bd_sf"/>
</dbReference>
<keyword evidence="7" id="KW-1185">Reference proteome</keyword>
<dbReference type="InterPro" id="IPR036390">
    <property type="entry name" value="WH_DNA-bd_sf"/>
</dbReference>
<dbReference type="Pfam" id="PF00126">
    <property type="entry name" value="HTH_1"/>
    <property type="match status" value="1"/>
</dbReference>
<dbReference type="CDD" id="cd05466">
    <property type="entry name" value="PBP2_LTTR_substrate"/>
    <property type="match status" value="1"/>
</dbReference>
<keyword evidence="2" id="KW-0805">Transcription regulation</keyword>
<dbReference type="SUPFAM" id="SSF53850">
    <property type="entry name" value="Periplasmic binding protein-like II"/>
    <property type="match status" value="1"/>
</dbReference>
<protein>
    <submittedName>
        <fullName evidence="6">LysR family transcriptional regulator</fullName>
    </submittedName>
</protein>
<keyword evidence="3" id="KW-0238">DNA-binding</keyword>
<evidence type="ECO:0000256" key="4">
    <source>
        <dbReference type="ARBA" id="ARBA00023163"/>
    </source>
</evidence>
<evidence type="ECO:0000256" key="3">
    <source>
        <dbReference type="ARBA" id="ARBA00023125"/>
    </source>
</evidence>
<evidence type="ECO:0000259" key="5">
    <source>
        <dbReference type="PROSITE" id="PS50931"/>
    </source>
</evidence>
<reference evidence="6 7" key="1">
    <citation type="journal article" date="2014" name="Genome Announc.">
        <title>Genome Sequence of a Presumptive Mannheimia haemolytica Strain with an A1/A6-Cross-Reactive Serotype from a White-Tailed Deer (Odocoileus virginianus).</title>
        <authorList>
            <person name="Lawrence P.K."/>
            <person name="Bey R.F."/>
            <person name="Wiener B."/>
            <person name="Kittichotirat W."/>
            <person name="Bumgarner R.E."/>
        </authorList>
    </citation>
    <scope>NUCLEOTIDE SEQUENCE [LARGE SCALE GENOMIC DNA]</scope>
    <source>
        <strain evidence="6 7">PKL10</strain>
    </source>
</reference>
<comment type="caution">
    <text evidence="6">The sequence shown here is derived from an EMBL/GenBank/DDBJ whole genome shotgun (WGS) entry which is preliminary data.</text>
</comment>